<dbReference type="EMBL" id="GEBQ01007750">
    <property type="protein sequence ID" value="JAT32227.1"/>
    <property type="molecule type" value="Transcribed_RNA"/>
</dbReference>
<dbReference type="PANTHER" id="PTHR42774">
    <property type="entry name" value="PHOSPHOTRANSFERASE SYSTEM TRANSPORT PROTEIN"/>
    <property type="match status" value="1"/>
</dbReference>
<dbReference type="Gene3D" id="3.40.1190.20">
    <property type="match status" value="1"/>
</dbReference>
<name>A0A1B6M8G9_9HEMI</name>
<accession>A0A1B6M8G9</accession>
<feature type="domain" description="Carbohydrate kinase PfkB" evidence="2">
    <location>
        <begin position="4"/>
        <end position="292"/>
    </location>
</feature>
<dbReference type="InterPro" id="IPR011611">
    <property type="entry name" value="PfkB_dom"/>
</dbReference>
<organism evidence="3">
    <name type="scientific">Graphocephala atropunctata</name>
    <dbReference type="NCBI Taxonomy" id="36148"/>
    <lineage>
        <taxon>Eukaryota</taxon>
        <taxon>Metazoa</taxon>
        <taxon>Ecdysozoa</taxon>
        <taxon>Arthropoda</taxon>
        <taxon>Hexapoda</taxon>
        <taxon>Insecta</taxon>
        <taxon>Pterygota</taxon>
        <taxon>Neoptera</taxon>
        <taxon>Paraneoptera</taxon>
        <taxon>Hemiptera</taxon>
        <taxon>Auchenorrhyncha</taxon>
        <taxon>Membracoidea</taxon>
        <taxon>Cicadellidae</taxon>
        <taxon>Cicadellinae</taxon>
        <taxon>Cicadellini</taxon>
        <taxon>Graphocephala</taxon>
    </lineage>
</organism>
<dbReference type="SUPFAM" id="SSF53613">
    <property type="entry name" value="Ribokinase-like"/>
    <property type="match status" value="1"/>
</dbReference>
<evidence type="ECO:0000256" key="1">
    <source>
        <dbReference type="SAM" id="SignalP"/>
    </source>
</evidence>
<dbReference type="GO" id="GO:0006000">
    <property type="term" value="P:fructose metabolic process"/>
    <property type="evidence" value="ECO:0007669"/>
    <property type="project" value="InterPro"/>
</dbReference>
<reference evidence="3" key="1">
    <citation type="submission" date="2015-11" db="EMBL/GenBank/DDBJ databases">
        <title>De novo transcriptome assembly of four potential Pierce s Disease insect vectors from Arizona vineyards.</title>
        <authorList>
            <person name="Tassone E.E."/>
        </authorList>
    </citation>
    <scope>NUCLEOTIDE SEQUENCE</scope>
</reference>
<gene>
    <name evidence="3" type="ORF">g.25420</name>
</gene>
<sequence>MPEKRILCVGLMCVDLIQVCKDYPIEDSDQRSIDHRWQRGGNASNNCTVISKFGKTCEYFGTMCDDMLGRYALQDFESHKIITKNVVKYKNYDCPFSSVVINAKNGSRTILHSNKNLPELTLEDFKKLNLEQYDWIHFEGRNVKQVVLMLKYITDWNSTHSPIITSVELEKAKEEIKELLPLADVVFIGKDFGSFQGCKNMHEALARNVPFVKPKAAVVVAWGEAGAVGRTAGGEVVKSAALPPPAVVDTLGAGDTFLAATVVCLSQGCDLQQSITAGCRVAGAKVGSVGFTALHPGLLQMPS</sequence>
<keyword evidence="1" id="KW-0732">Signal</keyword>
<proteinExistence type="predicted"/>
<dbReference type="PANTHER" id="PTHR42774:SF3">
    <property type="entry name" value="KETOHEXOKINASE"/>
    <property type="match status" value="1"/>
</dbReference>
<dbReference type="InterPro" id="IPR034093">
    <property type="entry name" value="KHK"/>
</dbReference>
<protein>
    <recommendedName>
        <fullName evidence="2">Carbohydrate kinase PfkB domain-containing protein</fullName>
    </recommendedName>
</protein>
<dbReference type="Pfam" id="PF00294">
    <property type="entry name" value="PfkB"/>
    <property type="match status" value="1"/>
</dbReference>
<feature type="chain" id="PRO_5008588061" description="Carbohydrate kinase PfkB domain-containing protein" evidence="1">
    <location>
        <begin position="23"/>
        <end position="303"/>
    </location>
</feature>
<evidence type="ECO:0000259" key="2">
    <source>
        <dbReference type="Pfam" id="PF00294"/>
    </source>
</evidence>
<dbReference type="GO" id="GO:0004454">
    <property type="term" value="F:ketohexokinase activity"/>
    <property type="evidence" value="ECO:0007669"/>
    <property type="project" value="InterPro"/>
</dbReference>
<dbReference type="InterPro" id="IPR052562">
    <property type="entry name" value="Ketohexokinase-related"/>
</dbReference>
<dbReference type="CDD" id="cd01939">
    <property type="entry name" value="Ketohexokinase"/>
    <property type="match status" value="1"/>
</dbReference>
<feature type="signal peptide" evidence="1">
    <location>
        <begin position="1"/>
        <end position="22"/>
    </location>
</feature>
<dbReference type="AlphaFoldDB" id="A0A1B6M8G9"/>
<evidence type="ECO:0000313" key="3">
    <source>
        <dbReference type="EMBL" id="JAT32227.1"/>
    </source>
</evidence>
<dbReference type="InterPro" id="IPR029056">
    <property type="entry name" value="Ribokinase-like"/>
</dbReference>